<dbReference type="Proteomes" id="UP001595904">
    <property type="component" value="Unassembled WGS sequence"/>
</dbReference>
<evidence type="ECO:0000259" key="1">
    <source>
        <dbReference type="Pfam" id="PF00535"/>
    </source>
</evidence>
<keyword evidence="2" id="KW-0808">Transferase</keyword>
<protein>
    <submittedName>
        <fullName evidence="2">Glycosyltransferase</fullName>
        <ecNumber evidence="2">2.4.-.-</ecNumber>
    </submittedName>
</protein>
<accession>A0ABV8T2A2</accession>
<keyword evidence="2" id="KW-0328">Glycosyltransferase</keyword>
<dbReference type="EC" id="2.4.-.-" evidence="2"/>
<dbReference type="GO" id="GO:0016757">
    <property type="term" value="F:glycosyltransferase activity"/>
    <property type="evidence" value="ECO:0007669"/>
    <property type="project" value="UniProtKB-KW"/>
</dbReference>
<organism evidence="2 3">
    <name type="scientific">Steroidobacter flavus</name>
    <dbReference type="NCBI Taxonomy" id="1842136"/>
    <lineage>
        <taxon>Bacteria</taxon>
        <taxon>Pseudomonadati</taxon>
        <taxon>Pseudomonadota</taxon>
        <taxon>Gammaproteobacteria</taxon>
        <taxon>Steroidobacterales</taxon>
        <taxon>Steroidobacteraceae</taxon>
        <taxon>Steroidobacter</taxon>
    </lineage>
</organism>
<dbReference type="InterPro" id="IPR001173">
    <property type="entry name" value="Glyco_trans_2-like"/>
</dbReference>
<dbReference type="EMBL" id="JBHSDU010000015">
    <property type="protein sequence ID" value="MFC4313377.1"/>
    <property type="molecule type" value="Genomic_DNA"/>
</dbReference>
<keyword evidence="3" id="KW-1185">Reference proteome</keyword>
<evidence type="ECO:0000313" key="2">
    <source>
        <dbReference type="EMBL" id="MFC4313377.1"/>
    </source>
</evidence>
<comment type="caution">
    <text evidence="2">The sequence shown here is derived from an EMBL/GenBank/DDBJ whole genome shotgun (WGS) entry which is preliminary data.</text>
</comment>
<name>A0ABV8T2A2_9GAMM</name>
<proteinExistence type="predicted"/>
<dbReference type="SUPFAM" id="SSF53448">
    <property type="entry name" value="Nucleotide-diphospho-sugar transferases"/>
    <property type="match status" value="1"/>
</dbReference>
<dbReference type="RefSeq" id="WP_380603640.1">
    <property type="nucleotide sequence ID" value="NZ_JBHSDU010000015.1"/>
</dbReference>
<reference evidence="3" key="1">
    <citation type="journal article" date="2019" name="Int. J. Syst. Evol. Microbiol.">
        <title>The Global Catalogue of Microorganisms (GCM) 10K type strain sequencing project: providing services to taxonomists for standard genome sequencing and annotation.</title>
        <authorList>
            <consortium name="The Broad Institute Genomics Platform"/>
            <consortium name="The Broad Institute Genome Sequencing Center for Infectious Disease"/>
            <person name="Wu L."/>
            <person name="Ma J."/>
        </authorList>
    </citation>
    <scope>NUCLEOTIDE SEQUENCE [LARGE SCALE GENOMIC DNA]</scope>
    <source>
        <strain evidence="3">CGMCC 1.10759</strain>
    </source>
</reference>
<evidence type="ECO:0000313" key="3">
    <source>
        <dbReference type="Proteomes" id="UP001595904"/>
    </source>
</evidence>
<dbReference type="InterPro" id="IPR029044">
    <property type="entry name" value="Nucleotide-diphossugar_trans"/>
</dbReference>
<feature type="domain" description="Glycosyltransferase 2-like" evidence="1">
    <location>
        <begin position="62"/>
        <end position="128"/>
    </location>
</feature>
<sequence>MPFIEIARILTKEIYPLSVVIATLGGDSLPNTLATLNSGSAIPAEILICIPEREAGRVTALQRDNVRVVVTPCRGQVAQRAFGFGQTGQPLVLQMDDDILIEPAHLRALIESLQRLGRGNVVAPIYRDLGTRCLHTYMRGWSGRVQDVYAAVICGAKWGMRRMGTVSPAGVSYGVDEKLCSEPAVQTEWLPGGCVLSFREDLVTEAFFPFPGKAYCEDLIHSILRRHRGLKLWVLPQLYCQTAAPPPQVLTWKEMRNDLRARRHVVQLAGGSQMRLALWFAADALRRGLRTLLPRRRQPG</sequence>
<dbReference type="Pfam" id="PF00535">
    <property type="entry name" value="Glycos_transf_2"/>
    <property type="match status" value="1"/>
</dbReference>
<gene>
    <name evidence="2" type="ORF">ACFPN2_30150</name>
</gene>